<dbReference type="RefSeq" id="WP_232370370.1">
    <property type="nucleotide sequence ID" value="NZ_CAWPUD010000078.1"/>
</dbReference>
<sequence length="83" mass="9490">MQYTPCNPNPKAIQRVNDPLTIPTKCRYCCGHVTIAHHTEVFRRILNNSRWPWLYVCNSCDARVGMHPGTDIPLGTLADRPTR</sequence>
<gene>
    <name evidence="1" type="ORF">H8A87_18885</name>
</gene>
<organism evidence="1 2">
    <name type="scientific">Xenorhabdus lircayensis</name>
    <dbReference type="NCBI Taxonomy" id="2763499"/>
    <lineage>
        <taxon>Bacteria</taxon>
        <taxon>Pseudomonadati</taxon>
        <taxon>Pseudomonadota</taxon>
        <taxon>Gammaproteobacteria</taxon>
        <taxon>Enterobacterales</taxon>
        <taxon>Morganellaceae</taxon>
        <taxon>Xenorhabdus</taxon>
    </lineage>
</organism>
<dbReference type="InterPro" id="IPR021686">
    <property type="entry name" value="DUF3268"/>
</dbReference>
<protein>
    <recommendedName>
        <fullName evidence="3">HNH endonuclease</fullName>
    </recommendedName>
</protein>
<evidence type="ECO:0000313" key="1">
    <source>
        <dbReference type="EMBL" id="MBI6550691.1"/>
    </source>
</evidence>
<comment type="caution">
    <text evidence="1">The sequence shown here is derived from an EMBL/GenBank/DDBJ whole genome shotgun (WGS) entry which is preliminary data.</text>
</comment>
<dbReference type="Pfam" id="PF11672">
    <property type="entry name" value="DUF3268"/>
    <property type="match status" value="1"/>
</dbReference>
<proteinExistence type="predicted"/>
<accession>A0ABS0U9W1</accession>
<dbReference type="EMBL" id="JACOII010000076">
    <property type="protein sequence ID" value="MBI6550691.1"/>
    <property type="molecule type" value="Genomic_DNA"/>
</dbReference>
<evidence type="ECO:0000313" key="2">
    <source>
        <dbReference type="Proteomes" id="UP000696184"/>
    </source>
</evidence>
<keyword evidence="2" id="KW-1185">Reference proteome</keyword>
<evidence type="ECO:0008006" key="3">
    <source>
        <dbReference type="Google" id="ProtNLM"/>
    </source>
</evidence>
<reference evidence="1 2" key="1">
    <citation type="submission" date="2020-08" db="EMBL/GenBank/DDBJ databases">
        <title>Description of Xenorhabdus lircayensis sp. nov., the symbiotic bacterium associated with the entomopathogenic nematode Steirnernema unicornum.</title>
        <authorList>
            <person name="Castaneda-Alvarez C."/>
            <person name="Prodan S."/>
            <person name="Zamorano A."/>
            <person name="San-Blas E."/>
            <person name="Aballay E."/>
        </authorList>
    </citation>
    <scope>NUCLEOTIDE SEQUENCE [LARGE SCALE GENOMIC DNA]</scope>
    <source>
        <strain evidence="1 2">VLS</strain>
    </source>
</reference>
<feature type="non-terminal residue" evidence="1">
    <location>
        <position position="83"/>
    </location>
</feature>
<dbReference type="Proteomes" id="UP000696184">
    <property type="component" value="Unassembled WGS sequence"/>
</dbReference>
<name>A0ABS0U9W1_9GAMM</name>